<dbReference type="GO" id="GO:0103118">
    <property type="term" value="F:UDP-3-O-[(3R)-3-hydroxyacyl]-glucosamine N-acyltransferase activity"/>
    <property type="evidence" value="ECO:0007669"/>
    <property type="project" value="UniProtKB-EC"/>
</dbReference>
<dbReference type="Gene3D" id="3.40.1390.10">
    <property type="entry name" value="MurE/MurF, N-terminal domain"/>
    <property type="match status" value="1"/>
</dbReference>
<feature type="domain" description="UDP-3-O-[3-hydroxymyristoyl] glucosamine N-acyltransferase non-repeat region" evidence="8">
    <location>
        <begin position="26"/>
        <end position="91"/>
    </location>
</feature>
<accession>A0A2L1GPQ0</accession>
<dbReference type="SUPFAM" id="SSF51161">
    <property type="entry name" value="Trimeric LpxA-like enzymes"/>
    <property type="match status" value="1"/>
</dbReference>
<dbReference type="KEGG" id="deo:CAY53_09155"/>
<sequence>MPENNPSFSLGQLAELVGARVQGDADIRIGALNGLEFAEAGELTYILEKKQISQAETSRASAVIVPPDCALAGKPCLIASETAVAVARIHAWLLARPFMATGIHPTAVIGENCSIPEQVSIGPQVVLGNNVRLGEHVRLDAGVVLEDDVNIGDDTVLHAHVVVARGCSIGRRVILHAGVIIGSDGFGFATDSQGRHYKRPQVGTVRIDDDVDIGANTCVDRAAFGTTWIKQGVKIDNLVMVGHNVVIGEGAILVAQVGIAGSTTLGHHVVLGAQAGVAGHLHLGDGVMAAAKSGIHDNLANGAVVGGSPAIPARTWIKAAGVFSRLPKILKELRGLRKEMDALRKTPDEKA</sequence>
<evidence type="ECO:0000313" key="10">
    <source>
        <dbReference type="EMBL" id="AVD71616.1"/>
    </source>
</evidence>
<evidence type="ECO:0000256" key="6">
    <source>
        <dbReference type="ARBA" id="ARBA00023315"/>
    </source>
</evidence>
<evidence type="ECO:0000256" key="4">
    <source>
        <dbReference type="ARBA" id="ARBA00022737"/>
    </source>
</evidence>
<evidence type="ECO:0000313" key="11">
    <source>
        <dbReference type="Proteomes" id="UP000239867"/>
    </source>
</evidence>
<dbReference type="InterPro" id="IPR056729">
    <property type="entry name" value="GMPPB_C"/>
</dbReference>
<dbReference type="PANTHER" id="PTHR43378">
    <property type="entry name" value="UDP-3-O-ACYLGLUCOSAMINE N-ACYLTRANSFERASE"/>
    <property type="match status" value="1"/>
</dbReference>
<evidence type="ECO:0000259" key="8">
    <source>
        <dbReference type="Pfam" id="PF04613"/>
    </source>
</evidence>
<dbReference type="GO" id="GO:0016410">
    <property type="term" value="F:N-acyltransferase activity"/>
    <property type="evidence" value="ECO:0007669"/>
    <property type="project" value="InterPro"/>
</dbReference>
<dbReference type="NCBIfam" id="TIGR01853">
    <property type="entry name" value="lipid_A_lpxD"/>
    <property type="match status" value="1"/>
</dbReference>
<organism evidence="10 11">
    <name type="scientific">Desulfobulbus oralis</name>
    <dbReference type="NCBI Taxonomy" id="1986146"/>
    <lineage>
        <taxon>Bacteria</taxon>
        <taxon>Pseudomonadati</taxon>
        <taxon>Thermodesulfobacteriota</taxon>
        <taxon>Desulfobulbia</taxon>
        <taxon>Desulfobulbales</taxon>
        <taxon>Desulfobulbaceae</taxon>
        <taxon>Desulfobulbus</taxon>
    </lineage>
</organism>
<keyword evidence="3 7" id="KW-0808">Transferase</keyword>
<dbReference type="EMBL" id="CP021255">
    <property type="protein sequence ID" value="AVD71616.1"/>
    <property type="molecule type" value="Genomic_DNA"/>
</dbReference>
<dbReference type="Pfam" id="PF25087">
    <property type="entry name" value="GMPPB_C"/>
    <property type="match status" value="1"/>
</dbReference>
<evidence type="ECO:0000256" key="5">
    <source>
        <dbReference type="ARBA" id="ARBA00023098"/>
    </source>
</evidence>
<dbReference type="OrthoDB" id="9784739at2"/>
<dbReference type="NCBIfam" id="NF002060">
    <property type="entry name" value="PRK00892.1"/>
    <property type="match status" value="1"/>
</dbReference>
<comment type="subunit">
    <text evidence="7">Homotrimer.</text>
</comment>
<evidence type="ECO:0000259" key="9">
    <source>
        <dbReference type="Pfam" id="PF25087"/>
    </source>
</evidence>
<feature type="domain" description="Mannose-1-phosphate guanyltransferase C-terminal" evidence="9">
    <location>
        <begin position="105"/>
        <end position="184"/>
    </location>
</feature>
<name>A0A2L1GPQ0_9BACT</name>
<keyword evidence="5 7" id="KW-0443">Lipid metabolism</keyword>
<dbReference type="PANTHER" id="PTHR43378:SF2">
    <property type="entry name" value="UDP-3-O-ACYLGLUCOSAMINE N-ACYLTRANSFERASE 1, MITOCHONDRIAL-RELATED"/>
    <property type="match status" value="1"/>
</dbReference>
<dbReference type="HAMAP" id="MF_00523">
    <property type="entry name" value="LpxD"/>
    <property type="match status" value="1"/>
</dbReference>
<keyword evidence="11" id="KW-1185">Reference proteome</keyword>
<dbReference type="InterPro" id="IPR018357">
    <property type="entry name" value="Hexapep_transf_CS"/>
</dbReference>
<keyword evidence="1 7" id="KW-0444">Lipid biosynthesis</keyword>
<comment type="pathway">
    <text evidence="7">Bacterial outer membrane biogenesis; LPS lipid A biosynthesis.</text>
</comment>
<protein>
    <recommendedName>
        <fullName evidence="7">UDP-3-O-acylglucosamine N-acyltransferase</fullName>
        <ecNumber evidence="7">2.3.1.191</ecNumber>
    </recommendedName>
</protein>
<dbReference type="InterPro" id="IPR001451">
    <property type="entry name" value="Hexapep"/>
</dbReference>
<feature type="active site" description="Proton acceptor" evidence="7">
    <location>
        <position position="243"/>
    </location>
</feature>
<comment type="function">
    <text evidence="7">Catalyzes the N-acylation of UDP-3-O-acylglucosamine using 3-hydroxyacyl-ACP as the acyl donor. Is involved in the biosynthesis of lipid A, a phosphorylated glycolipid that anchors the lipopolysaccharide to the outer membrane of the cell.</text>
</comment>
<reference evidence="10 11" key="1">
    <citation type="journal article" date="2018" name="MBio">
        <title>Insights into the evolution of host association through the isolation and characterization of a novel human periodontal pathobiont, Desulfobulbus oralis.</title>
        <authorList>
            <person name="Cross K.L."/>
            <person name="Chirania P."/>
            <person name="Xiong W."/>
            <person name="Beall C.J."/>
            <person name="Elkins J.G."/>
            <person name="Giannone R.J."/>
            <person name="Griffen A.L."/>
            <person name="Guss A.M."/>
            <person name="Hettich R.L."/>
            <person name="Joshi S.S."/>
            <person name="Mokrzan E.M."/>
            <person name="Martin R.K."/>
            <person name="Zhulin I.B."/>
            <person name="Leys E.J."/>
            <person name="Podar M."/>
        </authorList>
    </citation>
    <scope>NUCLEOTIDE SEQUENCE [LARGE SCALE GENOMIC DNA]</scope>
    <source>
        <strain evidence="10 11">ORNL</strain>
    </source>
</reference>
<dbReference type="Pfam" id="PF04613">
    <property type="entry name" value="LpxD"/>
    <property type="match status" value="1"/>
</dbReference>
<dbReference type="CDD" id="cd03352">
    <property type="entry name" value="LbH_LpxD"/>
    <property type="match status" value="1"/>
</dbReference>
<dbReference type="EC" id="2.3.1.191" evidence="7"/>
<dbReference type="InterPro" id="IPR011004">
    <property type="entry name" value="Trimer_LpxA-like_sf"/>
</dbReference>
<dbReference type="GO" id="GO:0016020">
    <property type="term" value="C:membrane"/>
    <property type="evidence" value="ECO:0007669"/>
    <property type="project" value="GOC"/>
</dbReference>
<evidence type="ECO:0000256" key="3">
    <source>
        <dbReference type="ARBA" id="ARBA00022679"/>
    </source>
</evidence>
<dbReference type="PROSITE" id="PS00101">
    <property type="entry name" value="HEXAPEP_TRANSFERASES"/>
    <property type="match status" value="1"/>
</dbReference>
<dbReference type="Proteomes" id="UP000239867">
    <property type="component" value="Chromosome"/>
</dbReference>
<dbReference type="RefSeq" id="WP_104936862.1">
    <property type="nucleotide sequence ID" value="NZ_CP021255.1"/>
</dbReference>
<comment type="similarity">
    <text evidence="7">Belongs to the transferase hexapeptide repeat family. LpxD subfamily.</text>
</comment>
<keyword evidence="4 7" id="KW-0677">Repeat</keyword>
<dbReference type="InterPro" id="IPR007691">
    <property type="entry name" value="LpxD"/>
</dbReference>
<dbReference type="Gene3D" id="2.160.10.10">
    <property type="entry name" value="Hexapeptide repeat proteins"/>
    <property type="match status" value="1"/>
</dbReference>
<evidence type="ECO:0000256" key="2">
    <source>
        <dbReference type="ARBA" id="ARBA00022556"/>
    </source>
</evidence>
<comment type="catalytic activity">
    <reaction evidence="7">
        <text>a UDP-3-O-[(3R)-3-hydroxyacyl]-alpha-D-glucosamine + a (3R)-hydroxyacyl-[ACP] = a UDP-2-N,3-O-bis[(3R)-3-hydroxyacyl]-alpha-D-glucosamine + holo-[ACP] + H(+)</text>
        <dbReference type="Rhea" id="RHEA:53836"/>
        <dbReference type="Rhea" id="RHEA-COMP:9685"/>
        <dbReference type="Rhea" id="RHEA-COMP:9945"/>
        <dbReference type="ChEBI" id="CHEBI:15378"/>
        <dbReference type="ChEBI" id="CHEBI:64479"/>
        <dbReference type="ChEBI" id="CHEBI:78827"/>
        <dbReference type="ChEBI" id="CHEBI:137740"/>
        <dbReference type="ChEBI" id="CHEBI:137748"/>
        <dbReference type="EC" id="2.3.1.191"/>
    </reaction>
</comment>
<dbReference type="Pfam" id="PF00132">
    <property type="entry name" value="Hexapep"/>
    <property type="match status" value="1"/>
</dbReference>
<dbReference type="UniPathway" id="UPA00973"/>
<evidence type="ECO:0000256" key="7">
    <source>
        <dbReference type="HAMAP-Rule" id="MF_00523"/>
    </source>
</evidence>
<keyword evidence="2 7" id="KW-0441">Lipid A biosynthesis</keyword>
<proteinExistence type="inferred from homology"/>
<keyword evidence="6 7" id="KW-0012">Acyltransferase</keyword>
<gene>
    <name evidence="7" type="primary">lpxD</name>
    <name evidence="10" type="ORF">CAY53_09155</name>
</gene>
<dbReference type="InterPro" id="IPR020573">
    <property type="entry name" value="UDP_GlcNAc_AcTrfase_non-rep"/>
</dbReference>
<evidence type="ECO:0000256" key="1">
    <source>
        <dbReference type="ARBA" id="ARBA00022516"/>
    </source>
</evidence>
<dbReference type="GO" id="GO:0009245">
    <property type="term" value="P:lipid A biosynthetic process"/>
    <property type="evidence" value="ECO:0007669"/>
    <property type="project" value="UniProtKB-UniRule"/>
</dbReference>
<dbReference type="AlphaFoldDB" id="A0A2L1GPQ0"/>